<feature type="region of interest" description="Disordered" evidence="1">
    <location>
        <begin position="43"/>
        <end position="88"/>
    </location>
</feature>
<evidence type="ECO:0000313" key="3">
    <source>
        <dbReference type="Proteomes" id="UP000070133"/>
    </source>
</evidence>
<accession>A0A139H6E6</accession>
<dbReference type="OrthoDB" id="409725at2759"/>
<reference evidence="2 3" key="1">
    <citation type="submission" date="2015-07" db="EMBL/GenBank/DDBJ databases">
        <title>Comparative genomics of the Sigatoka disease complex on banana suggests a link between parallel evolutionary changes in Pseudocercospora fijiensis and Pseudocercospora eumusae and increased virulence on the banana host.</title>
        <authorList>
            <person name="Chang T.-C."/>
            <person name="Salvucci A."/>
            <person name="Crous P.W."/>
            <person name="Stergiopoulos I."/>
        </authorList>
    </citation>
    <scope>NUCLEOTIDE SEQUENCE [LARGE SCALE GENOMIC DNA]</scope>
    <source>
        <strain evidence="2 3">CBS 114824</strain>
    </source>
</reference>
<gene>
    <name evidence="2" type="ORF">AC578_8782</name>
</gene>
<name>A0A139H6E6_9PEZI</name>
<organism evidence="2 3">
    <name type="scientific">Pseudocercospora eumusae</name>
    <dbReference type="NCBI Taxonomy" id="321146"/>
    <lineage>
        <taxon>Eukaryota</taxon>
        <taxon>Fungi</taxon>
        <taxon>Dikarya</taxon>
        <taxon>Ascomycota</taxon>
        <taxon>Pezizomycotina</taxon>
        <taxon>Dothideomycetes</taxon>
        <taxon>Dothideomycetidae</taxon>
        <taxon>Mycosphaerellales</taxon>
        <taxon>Mycosphaerellaceae</taxon>
        <taxon>Pseudocercospora</taxon>
    </lineage>
</organism>
<evidence type="ECO:0000313" key="2">
    <source>
        <dbReference type="EMBL" id="KXS98036.1"/>
    </source>
</evidence>
<dbReference type="Proteomes" id="UP000070133">
    <property type="component" value="Unassembled WGS sequence"/>
</dbReference>
<feature type="compositionally biased region" description="Low complexity" evidence="1">
    <location>
        <begin position="67"/>
        <end position="77"/>
    </location>
</feature>
<proteinExistence type="predicted"/>
<sequence length="238" mass="26649">MDISSKRTCPSSSSSSKPAVFSHLWTLVENHVSAQFASLQFRSPGTGTQQQEMGKYLTSSTEKTGDSSSTTSPITTQPQPPSFDIPHRDTSRWTARLTRQYCSLKTLTLTKRWPRPEILREVVEETKISQALCRFFRQDMVAQGLLYHDFPDDQDGGRLSLVVPGVIRNPFTAEGWCKWAILGACGLFGQMLDAKSGDALILAQYVDYPIEEVDNEVWEQMEDRLHELQGVSTALQTG</sequence>
<feature type="compositionally biased region" description="Polar residues" evidence="1">
    <location>
        <begin position="43"/>
        <end position="62"/>
    </location>
</feature>
<keyword evidence="3" id="KW-1185">Reference proteome</keyword>
<dbReference type="AlphaFoldDB" id="A0A139H6E6"/>
<comment type="caution">
    <text evidence="2">The sequence shown here is derived from an EMBL/GenBank/DDBJ whole genome shotgun (WGS) entry which is preliminary data.</text>
</comment>
<dbReference type="EMBL" id="LFZN01000124">
    <property type="protein sequence ID" value="KXS98036.1"/>
    <property type="molecule type" value="Genomic_DNA"/>
</dbReference>
<protein>
    <submittedName>
        <fullName evidence="2">Uncharacterized protein</fullName>
    </submittedName>
</protein>
<evidence type="ECO:0000256" key="1">
    <source>
        <dbReference type="SAM" id="MobiDB-lite"/>
    </source>
</evidence>